<organism evidence="3 4">
    <name type="scientific">Salinispora arenicola</name>
    <dbReference type="NCBI Taxonomy" id="168697"/>
    <lineage>
        <taxon>Bacteria</taxon>
        <taxon>Bacillati</taxon>
        <taxon>Actinomycetota</taxon>
        <taxon>Actinomycetes</taxon>
        <taxon>Micromonosporales</taxon>
        <taxon>Micromonosporaceae</taxon>
        <taxon>Salinispora</taxon>
    </lineage>
</organism>
<dbReference type="GO" id="GO:0051920">
    <property type="term" value="F:peroxiredoxin activity"/>
    <property type="evidence" value="ECO:0007669"/>
    <property type="project" value="InterPro"/>
</dbReference>
<dbReference type="Proteomes" id="UP000677457">
    <property type="component" value="Unassembled WGS sequence"/>
</dbReference>
<feature type="domain" description="Carboxymuconolactone decarboxylase-like" evidence="1">
    <location>
        <begin position="58"/>
        <end position="137"/>
    </location>
</feature>
<keyword evidence="3" id="KW-0575">Peroxidase</keyword>
<evidence type="ECO:0000313" key="5">
    <source>
        <dbReference type="Proteomes" id="UP000677457"/>
    </source>
</evidence>
<keyword evidence="5" id="KW-1185">Reference proteome</keyword>
<evidence type="ECO:0000313" key="4">
    <source>
        <dbReference type="Proteomes" id="UP000315983"/>
    </source>
</evidence>
<reference evidence="2 5" key="2">
    <citation type="submission" date="2021-03" db="EMBL/GenBank/DDBJ databases">
        <title>Whole genome shotgun sequence of Salinispora arenicola NBRC 105043.</title>
        <authorList>
            <person name="Komaki H."/>
            <person name="Tamura T."/>
        </authorList>
    </citation>
    <scope>NUCLEOTIDE SEQUENCE [LARGE SCALE GENOMIC DNA]</scope>
    <source>
        <strain evidence="2 5">NBRC 105043</strain>
    </source>
</reference>
<proteinExistence type="predicted"/>
<protein>
    <submittedName>
        <fullName evidence="3">AhpD family alkylhydroperoxidase</fullName>
    </submittedName>
    <submittedName>
        <fullName evidence="2">Alkyl hydroperoxide reductase AhpD</fullName>
    </submittedName>
</protein>
<evidence type="ECO:0000259" key="1">
    <source>
        <dbReference type="Pfam" id="PF02627"/>
    </source>
</evidence>
<accession>A0A542XIL5</accession>
<evidence type="ECO:0000313" key="2">
    <source>
        <dbReference type="EMBL" id="GIM81730.1"/>
    </source>
</evidence>
<reference evidence="3 4" key="1">
    <citation type="submission" date="2019-06" db="EMBL/GenBank/DDBJ databases">
        <title>Sequencing the genomes of 1000 actinobacteria strains.</title>
        <authorList>
            <person name="Klenk H.-P."/>
        </authorList>
    </citation>
    <scope>NUCLEOTIDE SEQUENCE [LARGE SCALE GENOMIC DNA]</scope>
    <source>
        <strain evidence="3 4">DSM 44819</strain>
    </source>
</reference>
<dbReference type="PANTHER" id="PTHR35446:SF2">
    <property type="entry name" value="CARBOXYMUCONOLACTONE DECARBOXYLASE-LIKE DOMAIN-CONTAINING PROTEIN"/>
    <property type="match status" value="1"/>
</dbReference>
<dbReference type="SUPFAM" id="SSF69118">
    <property type="entry name" value="AhpD-like"/>
    <property type="match status" value="2"/>
</dbReference>
<sequence>MIARRMVAAVAQRQVRYVTPVPAGAAEGPVARVYDQVVEEMGLVIPPVLVHSPAPATLAAFWALFRESLIASGDVDRAAKETVAAAIGVATTCPYCVDMHSVAMYELATEEDAEAVVADRSADLADGRLRALVRWAATAHLDARTALPAQLTTAGRAELLAVLVSMHYLTRVVNVFLPGFLLPSGLTPRARRRFKRGVAQLMRSLLHRYNVPGRALGRRTSRSAGVPPTWAAAVPPLAAAYTGAAEAFEEAGARSLSPAVRRLLWDRLAGWDGSDPGLDTRWCERLVAGLPEPERAAGRLVLLTAIASYRVDAEVVAGFRRHHPDDVTLVEAVAWAAFTTARVIAGRQDAAGAQRTAGDAFGNRPVPR</sequence>
<dbReference type="PANTHER" id="PTHR35446">
    <property type="entry name" value="SI:CH211-175M2.5"/>
    <property type="match status" value="1"/>
</dbReference>
<dbReference type="InterPro" id="IPR003779">
    <property type="entry name" value="CMD-like"/>
</dbReference>
<evidence type="ECO:0000313" key="3">
    <source>
        <dbReference type="EMBL" id="TQL35656.1"/>
    </source>
</evidence>
<dbReference type="InterPro" id="IPR029032">
    <property type="entry name" value="AhpD-like"/>
</dbReference>
<dbReference type="Proteomes" id="UP000315983">
    <property type="component" value="Unassembled WGS sequence"/>
</dbReference>
<keyword evidence="3" id="KW-0560">Oxidoreductase</keyword>
<dbReference type="Gene3D" id="1.20.1290.10">
    <property type="entry name" value="AhpD-like"/>
    <property type="match status" value="1"/>
</dbReference>
<name>A0A542XIL5_SALAC</name>
<gene>
    <name evidence="3" type="ORF">FB564_0719</name>
    <name evidence="2" type="ORF">Sar04_03620</name>
</gene>
<dbReference type="AlphaFoldDB" id="A0A542XIL5"/>
<dbReference type="EMBL" id="VFOL01000001">
    <property type="protein sequence ID" value="TQL35656.1"/>
    <property type="molecule type" value="Genomic_DNA"/>
</dbReference>
<comment type="caution">
    <text evidence="3">The sequence shown here is derived from an EMBL/GenBank/DDBJ whole genome shotgun (WGS) entry which is preliminary data.</text>
</comment>
<dbReference type="EMBL" id="BOQM01000002">
    <property type="protein sequence ID" value="GIM81730.1"/>
    <property type="molecule type" value="Genomic_DNA"/>
</dbReference>
<dbReference type="Pfam" id="PF02627">
    <property type="entry name" value="CMD"/>
    <property type="match status" value="1"/>
</dbReference>